<keyword evidence="6" id="KW-0238">DNA-binding</keyword>
<dbReference type="NCBIfam" id="NF008168">
    <property type="entry name" value="PRK10917.2-2"/>
    <property type="match status" value="1"/>
</dbReference>
<dbReference type="InterPro" id="IPR011545">
    <property type="entry name" value="DEAD/DEAH_box_helicase_dom"/>
</dbReference>
<dbReference type="InterPro" id="IPR012340">
    <property type="entry name" value="NA-bd_OB-fold"/>
</dbReference>
<dbReference type="Pfam" id="PF17191">
    <property type="entry name" value="RecG_wedge"/>
    <property type="match status" value="1"/>
</dbReference>
<evidence type="ECO:0000256" key="7">
    <source>
        <dbReference type="ARBA" id="ARBA00023204"/>
    </source>
</evidence>
<dbReference type="InterPro" id="IPR047112">
    <property type="entry name" value="RecG/Mfd"/>
</dbReference>
<dbReference type="Pfam" id="PF00271">
    <property type="entry name" value="Helicase_C"/>
    <property type="match status" value="1"/>
</dbReference>
<proteinExistence type="predicted"/>
<feature type="domain" description="Helicase C-terminal" evidence="10">
    <location>
        <begin position="477"/>
        <end position="650"/>
    </location>
</feature>
<evidence type="ECO:0000256" key="1">
    <source>
        <dbReference type="ARBA" id="ARBA00022741"/>
    </source>
</evidence>
<evidence type="ECO:0000313" key="11">
    <source>
        <dbReference type="EMBL" id="GAA3124035.1"/>
    </source>
</evidence>
<dbReference type="SUPFAM" id="SSF50249">
    <property type="entry name" value="Nucleic acid-binding proteins"/>
    <property type="match status" value="1"/>
</dbReference>
<keyword evidence="1" id="KW-0547">Nucleotide-binding</keyword>
<evidence type="ECO:0000256" key="4">
    <source>
        <dbReference type="ARBA" id="ARBA00022806"/>
    </source>
</evidence>
<keyword evidence="3" id="KW-0378">Hydrolase</keyword>
<dbReference type="InterPro" id="IPR014001">
    <property type="entry name" value="Helicase_ATP-bd"/>
</dbReference>
<feature type="domain" description="Helicase ATP-binding" evidence="9">
    <location>
        <begin position="284"/>
        <end position="454"/>
    </location>
</feature>
<dbReference type="EMBL" id="BAAAUT010000008">
    <property type="protein sequence ID" value="GAA3124035.1"/>
    <property type="molecule type" value="Genomic_DNA"/>
</dbReference>
<dbReference type="PROSITE" id="PS51192">
    <property type="entry name" value="HELICASE_ATP_BIND_1"/>
    <property type="match status" value="1"/>
</dbReference>
<dbReference type="PANTHER" id="PTHR47964">
    <property type="entry name" value="ATP-DEPENDENT DNA HELICASE HOMOLOG RECG, CHLOROPLASTIC"/>
    <property type="match status" value="1"/>
</dbReference>
<dbReference type="CDD" id="cd17992">
    <property type="entry name" value="DEXHc_RecG"/>
    <property type="match status" value="1"/>
</dbReference>
<evidence type="ECO:0000256" key="3">
    <source>
        <dbReference type="ARBA" id="ARBA00022801"/>
    </source>
</evidence>
<name>A0ABP6MT27_9ACTN</name>
<dbReference type="InterPro" id="IPR045562">
    <property type="entry name" value="RecG_dom3_C"/>
</dbReference>
<evidence type="ECO:0000259" key="9">
    <source>
        <dbReference type="PROSITE" id="PS51192"/>
    </source>
</evidence>
<accession>A0ABP6MT27</accession>
<gene>
    <name evidence="11" type="primary">recG</name>
    <name evidence="11" type="ORF">GCM10010466_13620</name>
</gene>
<evidence type="ECO:0000256" key="2">
    <source>
        <dbReference type="ARBA" id="ARBA00022763"/>
    </source>
</evidence>
<dbReference type="Gene3D" id="3.40.50.300">
    <property type="entry name" value="P-loop containing nucleotide triphosphate hydrolases"/>
    <property type="match status" value="2"/>
</dbReference>
<dbReference type="PROSITE" id="PS51194">
    <property type="entry name" value="HELICASE_CTER"/>
    <property type="match status" value="1"/>
</dbReference>
<dbReference type="Gene3D" id="2.40.50.140">
    <property type="entry name" value="Nucleic acid-binding proteins"/>
    <property type="match status" value="1"/>
</dbReference>
<evidence type="ECO:0000256" key="5">
    <source>
        <dbReference type="ARBA" id="ARBA00022840"/>
    </source>
</evidence>
<sequence>MTSFDEPTGKVLDPRTAKLLESVLGLRTVGDLLRHYPRRYAQRGELTDLDDLRVDEHVTVVGEVTKAVRRPMRNKGGTWLEVEVVDGRGSRIYLSFFGKASHIAETRLRPGARGMFAGKVGAFGQGERRKWQLSHPEFEMIDETEQDAGEFAAALVPIYPAGKDVTPWAIRRALGVVLDTMGELEDPLPADLRARHGLPGLAEALLAIHRPRDHADVARARKRLKFDEAFLLQAVLLQRKTAAESWAATPRPRRDDGLLADFDARLPFQLTEGQRSVGEEIAADLAREHPMHRLLQGEVGAGKTVVALRAMLQVVDAGGQAVLLAPTEVLAQQHHRSITAMLGDLATGGMFGGTSVALLTGSLGAAARRTAMLDAASGAAGIVVGTHAVLQERVQFADLGLVVVDEQHRFGVEQRDALREKAGGGRPHVLVMTATPIPRTVAMTVFGDLTVSTLSQLPAGRAPISTHVVPAAEKPHFLDRAWARVREEVELGRQAYVVCPRIGDLEGDEGDLAGGDDERRPPLAVLDMAQALAEGPLKGLRTAVLHGKLPPEEKDAVMRAFARGEVDVLVATTVIEVGVDVPNSSVMVIMDADRFGVSQLHQLRGRVGRGGLPGLCLLVSEAPQGTPARERLAAVAATLDGFELSRVDLEQRREGDVLGVAQSGRRSSLKMLRLLRDEDVIEAAREEAEAMLAADPELAGHPSLRAEIGRLLADERAEYLEKA</sequence>
<dbReference type="InterPro" id="IPR001650">
    <property type="entry name" value="Helicase_C-like"/>
</dbReference>
<evidence type="ECO:0000259" key="10">
    <source>
        <dbReference type="PROSITE" id="PS51194"/>
    </source>
</evidence>
<dbReference type="SMART" id="SM00487">
    <property type="entry name" value="DEXDc"/>
    <property type="match status" value="1"/>
</dbReference>
<comment type="caution">
    <text evidence="11">The sequence shown here is derived from an EMBL/GenBank/DDBJ whole genome shotgun (WGS) entry which is preliminary data.</text>
</comment>
<keyword evidence="2" id="KW-0227">DNA damage</keyword>
<keyword evidence="4 11" id="KW-0347">Helicase</keyword>
<evidence type="ECO:0000256" key="8">
    <source>
        <dbReference type="ARBA" id="ARBA00049819"/>
    </source>
</evidence>
<dbReference type="InterPro" id="IPR027417">
    <property type="entry name" value="P-loop_NTPase"/>
</dbReference>
<dbReference type="Pfam" id="PF19833">
    <property type="entry name" value="RecG_dom3_C"/>
    <property type="match status" value="1"/>
</dbReference>
<dbReference type="NCBIfam" id="NF008167">
    <property type="entry name" value="PRK10917.2-1"/>
    <property type="match status" value="1"/>
</dbReference>
<dbReference type="Pfam" id="PF00270">
    <property type="entry name" value="DEAD"/>
    <property type="match status" value="1"/>
</dbReference>
<keyword evidence="7" id="KW-0234">DNA repair</keyword>
<dbReference type="Proteomes" id="UP001500320">
    <property type="component" value="Unassembled WGS sequence"/>
</dbReference>
<dbReference type="SUPFAM" id="SSF52540">
    <property type="entry name" value="P-loop containing nucleoside triphosphate hydrolases"/>
    <property type="match status" value="2"/>
</dbReference>
<keyword evidence="12" id="KW-1185">Reference proteome</keyword>
<dbReference type="SMART" id="SM00490">
    <property type="entry name" value="HELICc"/>
    <property type="match status" value="1"/>
</dbReference>
<protein>
    <recommendedName>
        <fullName evidence="8">Probable DNA 3'-5' helicase RecG</fullName>
    </recommendedName>
</protein>
<evidence type="ECO:0000256" key="6">
    <source>
        <dbReference type="ARBA" id="ARBA00023125"/>
    </source>
</evidence>
<dbReference type="InterPro" id="IPR033454">
    <property type="entry name" value="RecG_wedge"/>
</dbReference>
<keyword evidence="5" id="KW-0067">ATP-binding</keyword>
<dbReference type="PANTHER" id="PTHR47964:SF1">
    <property type="entry name" value="ATP-DEPENDENT DNA HELICASE HOMOLOG RECG, CHLOROPLASTIC"/>
    <property type="match status" value="1"/>
</dbReference>
<dbReference type="RefSeq" id="WP_344856978.1">
    <property type="nucleotide sequence ID" value="NZ_BAAAUT010000008.1"/>
</dbReference>
<dbReference type="CDD" id="cd04488">
    <property type="entry name" value="RecG_wedge_OBF"/>
    <property type="match status" value="1"/>
</dbReference>
<reference evidence="12" key="1">
    <citation type="journal article" date="2019" name="Int. J. Syst. Evol. Microbiol.">
        <title>The Global Catalogue of Microorganisms (GCM) 10K type strain sequencing project: providing services to taxonomists for standard genome sequencing and annotation.</title>
        <authorList>
            <consortium name="The Broad Institute Genomics Platform"/>
            <consortium name="The Broad Institute Genome Sequencing Center for Infectious Disease"/>
            <person name="Wu L."/>
            <person name="Ma J."/>
        </authorList>
    </citation>
    <scope>NUCLEOTIDE SEQUENCE [LARGE SCALE GENOMIC DNA]</scope>
    <source>
        <strain evidence="12">JCM 9373</strain>
    </source>
</reference>
<organism evidence="11 12">
    <name type="scientific">Planomonospora alba</name>
    <dbReference type="NCBI Taxonomy" id="161354"/>
    <lineage>
        <taxon>Bacteria</taxon>
        <taxon>Bacillati</taxon>
        <taxon>Actinomycetota</taxon>
        <taxon>Actinomycetes</taxon>
        <taxon>Streptosporangiales</taxon>
        <taxon>Streptosporangiaceae</taxon>
        <taxon>Planomonospora</taxon>
    </lineage>
</organism>
<evidence type="ECO:0000313" key="12">
    <source>
        <dbReference type="Proteomes" id="UP001500320"/>
    </source>
</evidence>
<dbReference type="GO" id="GO:0004386">
    <property type="term" value="F:helicase activity"/>
    <property type="evidence" value="ECO:0007669"/>
    <property type="project" value="UniProtKB-KW"/>
</dbReference>